<dbReference type="OrthoDB" id="10254945at2759"/>
<evidence type="ECO:0000313" key="2">
    <source>
        <dbReference type="EMBL" id="KEQ71257.1"/>
    </source>
</evidence>
<proteinExistence type="predicted"/>
<dbReference type="AlphaFoldDB" id="A0A074WND7"/>
<organism evidence="2 3">
    <name type="scientific">Aureobasidium namibiae CBS 147.97</name>
    <dbReference type="NCBI Taxonomy" id="1043004"/>
    <lineage>
        <taxon>Eukaryota</taxon>
        <taxon>Fungi</taxon>
        <taxon>Dikarya</taxon>
        <taxon>Ascomycota</taxon>
        <taxon>Pezizomycotina</taxon>
        <taxon>Dothideomycetes</taxon>
        <taxon>Dothideomycetidae</taxon>
        <taxon>Dothideales</taxon>
        <taxon>Saccotheciaceae</taxon>
        <taxon>Aureobasidium</taxon>
    </lineage>
</organism>
<protein>
    <submittedName>
        <fullName evidence="2">Uncharacterized protein</fullName>
    </submittedName>
</protein>
<evidence type="ECO:0000256" key="1">
    <source>
        <dbReference type="SAM" id="MobiDB-lite"/>
    </source>
</evidence>
<keyword evidence="3" id="KW-1185">Reference proteome</keyword>
<feature type="compositionally biased region" description="Basic and acidic residues" evidence="1">
    <location>
        <begin position="15"/>
        <end position="28"/>
    </location>
</feature>
<dbReference type="STRING" id="1043004.A0A074WND7"/>
<dbReference type="RefSeq" id="XP_013425569.1">
    <property type="nucleotide sequence ID" value="XM_013570115.1"/>
</dbReference>
<feature type="region of interest" description="Disordered" evidence="1">
    <location>
        <begin position="14"/>
        <end position="52"/>
    </location>
</feature>
<feature type="compositionally biased region" description="Pro residues" evidence="1">
    <location>
        <begin position="37"/>
        <end position="52"/>
    </location>
</feature>
<sequence>MFLANSRSPKVTILRRTDSKQSVTKEEFAELFGSSAPPRPPRLSPPLPPLPASPKLPILRNTVPYPYLDEDDPLIKGFGLDFLLQNGYMNLPSKPNPDPGFGYGKHTTPAVAFRQYKGTGRNTDARNFVSPVEEQYYIHPIFSRDRWNLHELGSTYTPHWDALKPVWQLATLLLEEKVMSGFLCGMLEKSTHRDTNEPFDGEKTYSFEAKQNVKQEELWDLWDKIWRLKDIVKFEAMEKTRANDHTTFGVTIPEASIPGLTPSPMQYSSFDKIDEASCLLRLRYQLAMTLVHELVHALWIAHFAGLKEPFYRDYRYAELGWTHECLFVDGAIANISNRVVSPYGFSIVDWPGTGLVAGGFPIRASSDANLPITYFPVPMDWLPKHFTQQFWDNVQRFGLPAFKCPRPVHCARR</sequence>
<dbReference type="GeneID" id="25413860"/>
<dbReference type="EMBL" id="KL584714">
    <property type="protein sequence ID" value="KEQ71257.1"/>
    <property type="molecule type" value="Genomic_DNA"/>
</dbReference>
<reference evidence="2 3" key="1">
    <citation type="journal article" date="2014" name="BMC Genomics">
        <title>Genome sequencing of four Aureobasidium pullulans varieties: biotechnological potential, stress tolerance, and description of new species.</title>
        <authorList>
            <person name="Gostin Ar C."/>
            <person name="Ohm R.A."/>
            <person name="Kogej T."/>
            <person name="Sonjak S."/>
            <person name="Turk M."/>
            <person name="Zajc J."/>
            <person name="Zalar P."/>
            <person name="Grube M."/>
            <person name="Sun H."/>
            <person name="Han J."/>
            <person name="Sharma A."/>
            <person name="Chiniquy J."/>
            <person name="Ngan C.Y."/>
            <person name="Lipzen A."/>
            <person name="Barry K."/>
            <person name="Grigoriev I.V."/>
            <person name="Gunde-Cimerman N."/>
        </authorList>
    </citation>
    <scope>NUCLEOTIDE SEQUENCE [LARGE SCALE GENOMIC DNA]</scope>
    <source>
        <strain evidence="2 3">CBS 147.97</strain>
    </source>
</reference>
<accession>A0A074WND7</accession>
<evidence type="ECO:0000313" key="3">
    <source>
        <dbReference type="Proteomes" id="UP000027730"/>
    </source>
</evidence>
<name>A0A074WND7_9PEZI</name>
<dbReference type="Proteomes" id="UP000027730">
    <property type="component" value="Unassembled WGS sequence"/>
</dbReference>
<gene>
    <name evidence="2" type="ORF">M436DRAFT_65409</name>
</gene>
<dbReference type="HOGENOM" id="CLU_038164_0_0_1"/>